<accession>A0A255GL98</accession>
<reference evidence="1 2" key="1">
    <citation type="submission" date="2017-07" db="EMBL/GenBank/DDBJ databases">
        <title>Draft whole genome sequences of clinical Proprionibacteriaceae strains.</title>
        <authorList>
            <person name="Bernier A.-M."/>
            <person name="Bernard K."/>
            <person name="Domingo M.-C."/>
        </authorList>
    </citation>
    <scope>NUCLEOTIDE SEQUENCE [LARGE SCALE GENOMIC DNA]</scope>
    <source>
        <strain evidence="1 2">NML 130396</strain>
    </source>
</reference>
<evidence type="ECO:0000313" key="2">
    <source>
        <dbReference type="Proteomes" id="UP000216311"/>
    </source>
</evidence>
<organism evidence="1 2">
    <name type="scientific">Enemella dayhoffiae</name>
    <dbReference type="NCBI Taxonomy" id="2016507"/>
    <lineage>
        <taxon>Bacteria</taxon>
        <taxon>Bacillati</taxon>
        <taxon>Actinomycetota</taxon>
        <taxon>Actinomycetes</taxon>
        <taxon>Propionibacteriales</taxon>
        <taxon>Propionibacteriaceae</taxon>
        <taxon>Enemella</taxon>
    </lineage>
</organism>
<comment type="caution">
    <text evidence="1">The sequence shown here is derived from an EMBL/GenBank/DDBJ whole genome shotgun (WGS) entry which is preliminary data.</text>
</comment>
<name>A0A255GL98_9ACTN</name>
<dbReference type="OrthoDB" id="3731132at2"/>
<proteinExistence type="predicted"/>
<evidence type="ECO:0008006" key="3">
    <source>
        <dbReference type="Google" id="ProtNLM"/>
    </source>
</evidence>
<keyword evidence="2" id="KW-1185">Reference proteome</keyword>
<protein>
    <recommendedName>
        <fullName evidence="3">Extradiol ring-cleavage dioxygenase LigAB LigA subunit domain-containing protein</fullName>
    </recommendedName>
</protein>
<dbReference type="RefSeq" id="WP_094365477.1">
    <property type="nucleotide sequence ID" value="NZ_NMVQ01000047.1"/>
</dbReference>
<dbReference type="AlphaFoldDB" id="A0A255GL98"/>
<sequence length="99" mass="11136">MSRYALQKCLFDHLRRLEDPGDNRAADDLVTDGYDLDPAELAAASGGDVAAFHDLGVHPVLINGYCRANGWKRADYKQLFRAEQVRDAEQTGELRWQNS</sequence>
<dbReference type="InterPro" id="IPR036622">
    <property type="entry name" value="LigA_sf"/>
</dbReference>
<dbReference type="Gene3D" id="1.10.700.10">
    <property type="entry name" value="Dioxygenase LigAB, LigA subunit"/>
    <property type="match status" value="1"/>
</dbReference>
<evidence type="ECO:0000313" key="1">
    <source>
        <dbReference type="EMBL" id="OYO16590.1"/>
    </source>
</evidence>
<dbReference type="Proteomes" id="UP000216311">
    <property type="component" value="Unassembled WGS sequence"/>
</dbReference>
<dbReference type="EMBL" id="NMVQ01000047">
    <property type="protein sequence ID" value="OYO16590.1"/>
    <property type="molecule type" value="Genomic_DNA"/>
</dbReference>
<gene>
    <name evidence="1" type="ORF">CGZ93_17670</name>
</gene>